<reference evidence="5" key="3">
    <citation type="journal article" date="2019" name="Vet. Microbiol.">
        <title>Mutations associated with change of susceptibility to lincosamides and/or macrolides in field and laboratory-derived Mycoplasma californicum strains in Japan, and development of a rapid detection method for these mutations.</title>
        <authorList>
            <person name="Hata E."/>
            <person name="Nagai K."/>
            <person name="Murakami K."/>
        </authorList>
    </citation>
    <scope>NUCLEOTIDE SEQUENCE</scope>
    <source>
        <strain evidence="5">HAZ160_1</strain>
    </source>
</reference>
<reference evidence="5" key="4">
    <citation type="submission" date="2024-06" db="EMBL/GenBank/DDBJ databases">
        <authorList>
            <consortium name="Mycoplasma californicum genome sequencing consortium"/>
            <person name="Hata E."/>
            <person name="Tanaka K."/>
            <person name="Tamamura Y."/>
        </authorList>
    </citation>
    <scope>NUCLEOTIDE SEQUENCE</scope>
    <source>
        <strain evidence="5">HAZ160_1</strain>
    </source>
</reference>
<dbReference type="PANTHER" id="PTHR43630:SF1">
    <property type="entry name" value="POLY-BETA-1,6-N-ACETYL-D-GLUCOSAMINE SYNTHASE"/>
    <property type="match status" value="1"/>
</dbReference>
<dbReference type="PANTHER" id="PTHR43630">
    <property type="entry name" value="POLY-BETA-1,6-N-ACETYL-D-GLUCOSAMINE SYNTHASE"/>
    <property type="match status" value="1"/>
</dbReference>
<reference evidence="5" key="1">
    <citation type="journal article" date="2014" name="Appl. Environ. Microbiol.">
        <title>Molecular Epidemiology of Cases of Mycoplasma californicum Infection in Japan.</title>
        <authorList>
            <person name="Hata E."/>
            <person name="Suzuki K."/>
            <person name="Hanyu H."/>
            <person name="Itoh M."/>
            <person name="Higuchi H."/>
            <person name="Kobayashi H."/>
        </authorList>
    </citation>
    <scope>NUCLEOTIDE SEQUENCE</scope>
    <source>
        <strain evidence="5">HAZ160_1</strain>
    </source>
</reference>
<dbReference type="InterPro" id="IPR029044">
    <property type="entry name" value="Nucleotide-diphossugar_trans"/>
</dbReference>
<name>A0AAT9F7R5_9BACT</name>
<dbReference type="Pfam" id="PF13641">
    <property type="entry name" value="Glyco_tranf_2_3"/>
    <property type="match status" value="1"/>
</dbReference>
<keyword evidence="2" id="KW-0328">Glycosyltransferase</keyword>
<proteinExistence type="inferred from homology"/>
<dbReference type="EMBL" id="AP013353">
    <property type="protein sequence ID" value="BAP00940.1"/>
    <property type="molecule type" value="Genomic_DNA"/>
</dbReference>
<sequence length="319" mass="37386">MLNFLWYFNLILGISLFVFSIPQFLYFIVGFFLHIFKRKKVVYECKNHKFAILIPARNEEIVIKNLIDSLNKQNYPRELFEIFVIADNCTDKTKNVSLEAKANVIERFNTELIGKSYALDYAIKKISNMSQNMEKPYDAYIVFDADNVVDKDFLKYMNIEYSKGYKVVTSYRTAKNFNSSLIAGISGLLFVRESIFLQRPRKTLKLNCSISGTGFLVDAKLLNNEWKYNLLTEDIELSTDMVIKGIKCGYAKDAITYDEQPEDIKTFYKQRIRWAKGFLQVFGKYSCGLLSKFIRSLSAIDFFYFYFSFNRFNCFRFAC</sequence>
<dbReference type="RefSeq" id="WP_052461995.1">
    <property type="nucleotide sequence ID" value="NZ_AP013353.1"/>
</dbReference>
<keyword evidence="4" id="KW-1133">Transmembrane helix</keyword>
<feature type="transmembrane region" description="Helical" evidence="4">
    <location>
        <begin position="6"/>
        <end position="33"/>
    </location>
</feature>
<evidence type="ECO:0000256" key="4">
    <source>
        <dbReference type="SAM" id="Phobius"/>
    </source>
</evidence>
<dbReference type="KEGG" id="mcm:MCAL160_0286"/>
<dbReference type="AlphaFoldDB" id="A0AAT9F7R5"/>
<dbReference type="SUPFAM" id="SSF53448">
    <property type="entry name" value="Nucleotide-diphospho-sugar transferases"/>
    <property type="match status" value="1"/>
</dbReference>
<evidence type="ECO:0000256" key="1">
    <source>
        <dbReference type="ARBA" id="ARBA00006739"/>
    </source>
</evidence>
<evidence type="ECO:0000313" key="5">
    <source>
        <dbReference type="EMBL" id="BAP00940.1"/>
    </source>
</evidence>
<reference evidence="5" key="2">
    <citation type="journal article" date="2014" name="Genome Announc.">
        <title>Complete Genome Sequence of Mycoplasma californicum Strain HAZ160_1 from Bovine Mastitic Milk in Japan.</title>
        <authorList>
            <person name="Hata E."/>
            <person name="Murakami K."/>
        </authorList>
    </citation>
    <scope>NUCLEOTIDE SEQUENCE</scope>
    <source>
        <strain evidence="5">HAZ160_1</strain>
    </source>
</reference>
<keyword evidence="4" id="KW-0472">Membrane</keyword>
<comment type="similarity">
    <text evidence="1">Belongs to the glycosyltransferase 2 family.</text>
</comment>
<dbReference type="CDD" id="cd06438">
    <property type="entry name" value="EpsO_like"/>
    <property type="match status" value="1"/>
</dbReference>
<gene>
    <name evidence="5" type="ORF">MCAL160_0286</name>
</gene>
<protein>
    <recommendedName>
        <fullName evidence="6">Glycosyltransferase</fullName>
    </recommendedName>
</protein>
<evidence type="ECO:0000256" key="2">
    <source>
        <dbReference type="ARBA" id="ARBA00022676"/>
    </source>
</evidence>
<evidence type="ECO:0000256" key="3">
    <source>
        <dbReference type="ARBA" id="ARBA00022679"/>
    </source>
</evidence>
<evidence type="ECO:0008006" key="6">
    <source>
        <dbReference type="Google" id="ProtNLM"/>
    </source>
</evidence>
<keyword evidence="4" id="KW-0812">Transmembrane</keyword>
<dbReference type="GO" id="GO:0016757">
    <property type="term" value="F:glycosyltransferase activity"/>
    <property type="evidence" value="ECO:0007669"/>
    <property type="project" value="UniProtKB-KW"/>
</dbReference>
<organism evidence="5">
    <name type="scientific">Mycoplasmopsis californica HAZ160_1</name>
    <dbReference type="NCBI Taxonomy" id="1397850"/>
    <lineage>
        <taxon>Bacteria</taxon>
        <taxon>Bacillati</taxon>
        <taxon>Mycoplasmatota</taxon>
        <taxon>Mycoplasmoidales</taxon>
        <taxon>Metamycoplasmataceae</taxon>
        <taxon>Mycoplasmopsis</taxon>
    </lineage>
</organism>
<accession>A0AAT9F7R5</accession>
<keyword evidence="3" id="KW-0808">Transferase</keyword>
<dbReference type="Gene3D" id="3.90.550.10">
    <property type="entry name" value="Spore Coat Polysaccharide Biosynthesis Protein SpsA, Chain A"/>
    <property type="match status" value="1"/>
</dbReference>